<feature type="domain" description="Leucine-binding protein" evidence="4">
    <location>
        <begin position="23"/>
        <end position="374"/>
    </location>
</feature>
<name>A0A0D6IPR6_ALCXX</name>
<feature type="chain" id="PRO_5009761615" evidence="3">
    <location>
        <begin position="22"/>
        <end position="411"/>
    </location>
</feature>
<dbReference type="Proteomes" id="UP001141992">
    <property type="component" value="Unassembled WGS sequence"/>
</dbReference>
<protein>
    <submittedName>
        <fullName evidence="5">Branched-chain amino acid ABC transporter substrate-binding protein</fullName>
    </submittedName>
</protein>
<comment type="similarity">
    <text evidence="1">Belongs to the leucine-binding protein family.</text>
</comment>
<dbReference type="PANTHER" id="PTHR30483">
    <property type="entry name" value="LEUCINE-SPECIFIC-BINDING PROTEIN"/>
    <property type="match status" value="1"/>
</dbReference>
<dbReference type="AlphaFoldDB" id="A0A0D6IPR6"/>
<evidence type="ECO:0000256" key="2">
    <source>
        <dbReference type="ARBA" id="ARBA00022729"/>
    </source>
</evidence>
<sequence length="411" mass="44165">MKLAFTTGLLCLAGIAASAQAAPVKIGLIETLSGPQASTGLMFRAAVKYQLDRINAAGGWNGQPLELVEFDNQGGPVGASDRFRAAAAEGVQILVQGSSSAISGQLTEDVRKHNLRNPGKEVVFLNVGGEALELTGQKCHFYHFRFTTNADLRVKALASVMSADGTLGKRVYAINQNYSWGQDMEGATERFAKQYGYEVVGKTLHEVNKIQDFAPYVARIRSANPDTVITGNWSNDLLLLMKATQSAGLKVRFATVFLDQVGNLANAGDVALGHYIAHPYNIEAAGEEGAKFAEDYKAKTGHYPSYTEPQTVIGITFLGEALKTVKPKDGKLSVPDLARALEKVTYTSPLGTYTMRAEDHQVQLPMVVSKVGKNAKYKADGTDMGFEPVKVLSAADVSAPVQATCKMVRPD</sequence>
<gene>
    <name evidence="5" type="ORF">O9570_05290</name>
</gene>
<accession>A0A0D6IPR6</accession>
<reference evidence="5" key="1">
    <citation type="submission" date="2022-12" db="EMBL/GenBank/DDBJ databases">
        <authorList>
            <person name="Voronina O.L."/>
            <person name="Kunda M.S."/>
            <person name="Ryzhova N."/>
            <person name="Aksenova E.I."/>
        </authorList>
    </citation>
    <scope>NUCLEOTIDE SEQUENCE</scope>
    <source>
        <strain evidence="5">SCCH136:Ach223948</strain>
    </source>
</reference>
<dbReference type="CDD" id="cd06329">
    <property type="entry name" value="PBP1_SBP-like"/>
    <property type="match status" value="1"/>
</dbReference>
<evidence type="ECO:0000313" key="6">
    <source>
        <dbReference type="Proteomes" id="UP001141992"/>
    </source>
</evidence>
<organism evidence="5 6">
    <name type="scientific">Alcaligenes xylosoxydans xylosoxydans</name>
    <name type="common">Achromobacter xylosoxidans</name>
    <dbReference type="NCBI Taxonomy" id="85698"/>
    <lineage>
        <taxon>Bacteria</taxon>
        <taxon>Pseudomonadati</taxon>
        <taxon>Pseudomonadota</taxon>
        <taxon>Betaproteobacteria</taxon>
        <taxon>Burkholderiales</taxon>
        <taxon>Alcaligenaceae</taxon>
        <taxon>Achromobacter</taxon>
    </lineage>
</organism>
<dbReference type="GeneID" id="75273146"/>
<evidence type="ECO:0000256" key="3">
    <source>
        <dbReference type="SAM" id="SignalP"/>
    </source>
</evidence>
<dbReference type="SUPFAM" id="SSF53822">
    <property type="entry name" value="Periplasmic binding protein-like I"/>
    <property type="match status" value="1"/>
</dbReference>
<dbReference type="InterPro" id="IPR028081">
    <property type="entry name" value="Leu-bd"/>
</dbReference>
<proteinExistence type="inferred from homology"/>
<evidence type="ECO:0000256" key="1">
    <source>
        <dbReference type="ARBA" id="ARBA00010062"/>
    </source>
</evidence>
<evidence type="ECO:0000313" key="5">
    <source>
        <dbReference type="EMBL" id="MCZ8400845.1"/>
    </source>
</evidence>
<dbReference type="InterPro" id="IPR051010">
    <property type="entry name" value="BCAA_transport"/>
</dbReference>
<comment type="caution">
    <text evidence="5">The sequence shown here is derived from an EMBL/GenBank/DDBJ whole genome shotgun (WGS) entry which is preliminary data.</text>
</comment>
<feature type="signal peptide" evidence="3">
    <location>
        <begin position="1"/>
        <end position="21"/>
    </location>
</feature>
<evidence type="ECO:0000259" key="4">
    <source>
        <dbReference type="Pfam" id="PF13458"/>
    </source>
</evidence>
<dbReference type="KEGG" id="axx:ERS451415_05618"/>
<dbReference type="RefSeq" id="WP_020926123.1">
    <property type="nucleotide sequence ID" value="NZ_CABIYZ010000002.1"/>
</dbReference>
<dbReference type="Pfam" id="PF13458">
    <property type="entry name" value="Peripla_BP_6"/>
    <property type="match status" value="1"/>
</dbReference>
<dbReference type="EMBL" id="JAPZVI010000002">
    <property type="protein sequence ID" value="MCZ8400845.1"/>
    <property type="molecule type" value="Genomic_DNA"/>
</dbReference>
<dbReference type="Gene3D" id="3.40.50.2300">
    <property type="match status" value="2"/>
</dbReference>
<dbReference type="InterPro" id="IPR028082">
    <property type="entry name" value="Peripla_BP_I"/>
</dbReference>
<accession>A0A0M7GZ61</accession>
<dbReference type="eggNOG" id="COG0683">
    <property type="taxonomic scope" value="Bacteria"/>
</dbReference>
<keyword evidence="2 3" id="KW-0732">Signal</keyword>